<protein>
    <submittedName>
        <fullName evidence="3">EDD domain protein, DegV family</fullName>
    </submittedName>
</protein>
<dbReference type="STRING" id="1120920.SAMN03080599_00143"/>
<comment type="function">
    <text evidence="1">May bind long-chain fatty acids, such as palmitate, and may play a role in lipid transport or fatty acid metabolism.</text>
</comment>
<evidence type="ECO:0000313" key="3">
    <source>
        <dbReference type="EMBL" id="SCZ76248.1"/>
    </source>
</evidence>
<dbReference type="PANTHER" id="PTHR33434:SF3">
    <property type="entry name" value="DEGV DOMAIN-CONTAINING PROTEIN YITS"/>
    <property type="match status" value="1"/>
</dbReference>
<dbReference type="PROSITE" id="PS51482">
    <property type="entry name" value="DEGV"/>
    <property type="match status" value="1"/>
</dbReference>
<gene>
    <name evidence="3" type="ORF">SAMN03080599_00143</name>
</gene>
<dbReference type="Pfam" id="PF02645">
    <property type="entry name" value="DegV"/>
    <property type="match status" value="1"/>
</dbReference>
<dbReference type="NCBIfam" id="TIGR00762">
    <property type="entry name" value="DegV"/>
    <property type="match status" value="1"/>
</dbReference>
<sequence length="286" mass="31326">MVRLVTDSAADLSQDMIARYSLKVAPLLVHDGERQYRDAVEIRPKTVYDDMRGGKSFKTSQATPESFLEIFRSCSDADEVLYLAFSSGLSGTYNSGLIARDLYKEEGGKARIEIVDTRAASGAFGLIVYEVARRAEAGASFDELIAYSESLIERIDHLFTVDDLEYLFRGGRLSRSSALIGGLLNIKPILSVAEGKLTPIEKSRGRLKSIKRICELMGERTAGKSLKDQTVFVYHGDDLEAAHKLQELIQEAHGVETFVIGEVGAVIGAHTGPGVLAAFYLKPESK</sequence>
<name>A0A1G5RQW4_9FIRM</name>
<dbReference type="InterPro" id="IPR050270">
    <property type="entry name" value="DegV_domain_contain"/>
</dbReference>
<dbReference type="Gene3D" id="3.30.1180.10">
    <property type="match status" value="1"/>
</dbReference>
<proteinExistence type="predicted"/>
<dbReference type="RefSeq" id="WP_092588969.1">
    <property type="nucleotide sequence ID" value="NZ_FMWL01000001.1"/>
</dbReference>
<dbReference type="AlphaFoldDB" id="A0A1G5RQW4"/>
<keyword evidence="2" id="KW-0446">Lipid-binding</keyword>
<reference evidence="3 4" key="1">
    <citation type="submission" date="2016-10" db="EMBL/GenBank/DDBJ databases">
        <authorList>
            <person name="de Groot N.N."/>
        </authorList>
    </citation>
    <scope>NUCLEOTIDE SEQUENCE [LARGE SCALE GENOMIC DNA]</scope>
    <source>
        <strain evidence="3 4">DSM 2784</strain>
    </source>
</reference>
<dbReference type="GO" id="GO:0008289">
    <property type="term" value="F:lipid binding"/>
    <property type="evidence" value="ECO:0007669"/>
    <property type="project" value="UniProtKB-KW"/>
</dbReference>
<evidence type="ECO:0000313" key="4">
    <source>
        <dbReference type="Proteomes" id="UP000199208"/>
    </source>
</evidence>
<dbReference type="SUPFAM" id="SSF82549">
    <property type="entry name" value="DAK1/DegV-like"/>
    <property type="match status" value="1"/>
</dbReference>
<evidence type="ECO:0000256" key="2">
    <source>
        <dbReference type="ARBA" id="ARBA00023121"/>
    </source>
</evidence>
<keyword evidence="4" id="KW-1185">Reference proteome</keyword>
<dbReference type="Gene3D" id="3.40.50.10170">
    <property type="match status" value="1"/>
</dbReference>
<organism evidence="3 4">
    <name type="scientific">Acidaminobacter hydrogenoformans DSM 2784</name>
    <dbReference type="NCBI Taxonomy" id="1120920"/>
    <lineage>
        <taxon>Bacteria</taxon>
        <taxon>Bacillati</taxon>
        <taxon>Bacillota</taxon>
        <taxon>Clostridia</taxon>
        <taxon>Peptostreptococcales</taxon>
        <taxon>Acidaminobacteraceae</taxon>
        <taxon>Acidaminobacter</taxon>
    </lineage>
</organism>
<dbReference type="OrthoDB" id="9780660at2"/>
<dbReference type="EMBL" id="FMWL01000001">
    <property type="protein sequence ID" value="SCZ76248.1"/>
    <property type="molecule type" value="Genomic_DNA"/>
</dbReference>
<dbReference type="PANTHER" id="PTHR33434">
    <property type="entry name" value="DEGV DOMAIN-CONTAINING PROTEIN DR_1986-RELATED"/>
    <property type="match status" value="1"/>
</dbReference>
<dbReference type="Proteomes" id="UP000199208">
    <property type="component" value="Unassembled WGS sequence"/>
</dbReference>
<dbReference type="InterPro" id="IPR043168">
    <property type="entry name" value="DegV_C"/>
</dbReference>
<evidence type="ECO:0000256" key="1">
    <source>
        <dbReference type="ARBA" id="ARBA00003238"/>
    </source>
</evidence>
<dbReference type="InterPro" id="IPR003797">
    <property type="entry name" value="DegV"/>
</dbReference>
<accession>A0A1G5RQW4</accession>